<dbReference type="Gene3D" id="3.10.450.50">
    <property type="match status" value="1"/>
</dbReference>
<comment type="caution">
    <text evidence="2">The sequence shown here is derived from an EMBL/GenBank/DDBJ whole genome shotgun (WGS) entry which is preliminary data.</text>
</comment>
<evidence type="ECO:0000256" key="1">
    <source>
        <dbReference type="SAM" id="SignalP"/>
    </source>
</evidence>
<accession>A0ABR0SJT1</accession>
<evidence type="ECO:0008006" key="4">
    <source>
        <dbReference type="Google" id="ProtNLM"/>
    </source>
</evidence>
<dbReference type="InterPro" id="IPR032710">
    <property type="entry name" value="NTF2-like_dom_sf"/>
</dbReference>
<evidence type="ECO:0000313" key="2">
    <source>
        <dbReference type="EMBL" id="KAK5992025.1"/>
    </source>
</evidence>
<reference evidence="2 3" key="1">
    <citation type="submission" date="2024-01" db="EMBL/GenBank/DDBJ databases">
        <title>Complete genome of Cladobotryum mycophilum ATHUM6906.</title>
        <authorList>
            <person name="Christinaki A.C."/>
            <person name="Myridakis A.I."/>
            <person name="Kouvelis V.N."/>
        </authorList>
    </citation>
    <scope>NUCLEOTIDE SEQUENCE [LARGE SCALE GENOMIC DNA]</scope>
    <source>
        <strain evidence="2 3">ATHUM6906</strain>
    </source>
</reference>
<protein>
    <recommendedName>
        <fullName evidence="4">SnoaL-like domain-containing protein</fullName>
    </recommendedName>
</protein>
<proteinExistence type="predicted"/>
<dbReference type="Proteomes" id="UP001338125">
    <property type="component" value="Unassembled WGS sequence"/>
</dbReference>
<evidence type="ECO:0000313" key="3">
    <source>
        <dbReference type="Proteomes" id="UP001338125"/>
    </source>
</evidence>
<dbReference type="SUPFAM" id="SSF54427">
    <property type="entry name" value="NTF2-like"/>
    <property type="match status" value="1"/>
</dbReference>
<feature type="signal peptide" evidence="1">
    <location>
        <begin position="1"/>
        <end position="19"/>
    </location>
</feature>
<gene>
    <name evidence="2" type="ORF">PT974_05421</name>
</gene>
<feature type="chain" id="PRO_5045951190" description="SnoaL-like domain-containing protein" evidence="1">
    <location>
        <begin position="20"/>
        <end position="159"/>
    </location>
</feature>
<keyword evidence="1" id="KW-0732">Signal</keyword>
<dbReference type="EMBL" id="JAVFKD010000012">
    <property type="protein sequence ID" value="KAK5992025.1"/>
    <property type="molecule type" value="Genomic_DNA"/>
</dbReference>
<sequence>MKASLFASALAVAIPSAVAATGQSTQSHTPAPACPPRAASPQEQGKIFEAFTKGFYVDYKITDAFTNYVWVDYIQHNPTVGQGRDAAIAKLAPSASSRNTTVVHSGLVGDIGFVHHYEFGSSPLIKIIDIYRLNGSCIVEHWDAIATLTTEEINPKPLA</sequence>
<keyword evidence="3" id="KW-1185">Reference proteome</keyword>
<name>A0ABR0SJT1_9HYPO</name>
<organism evidence="2 3">
    <name type="scientific">Cladobotryum mycophilum</name>
    <dbReference type="NCBI Taxonomy" id="491253"/>
    <lineage>
        <taxon>Eukaryota</taxon>
        <taxon>Fungi</taxon>
        <taxon>Dikarya</taxon>
        <taxon>Ascomycota</taxon>
        <taxon>Pezizomycotina</taxon>
        <taxon>Sordariomycetes</taxon>
        <taxon>Hypocreomycetidae</taxon>
        <taxon>Hypocreales</taxon>
        <taxon>Hypocreaceae</taxon>
        <taxon>Cladobotryum</taxon>
    </lineage>
</organism>